<keyword evidence="2 7" id="KW-0853">WD repeat</keyword>
<feature type="repeat" description="WD" evidence="7">
    <location>
        <begin position="176"/>
        <end position="215"/>
    </location>
</feature>
<accession>A0A0D2ESU0</accession>
<dbReference type="GeneID" id="25324272"/>
<feature type="repeat" description="WD" evidence="7">
    <location>
        <begin position="95"/>
        <end position="135"/>
    </location>
</feature>
<dbReference type="SMART" id="SM00320">
    <property type="entry name" value="WD40"/>
    <property type="match status" value="7"/>
</dbReference>
<comment type="similarity">
    <text evidence="4">Belongs to the WD repeat MDV1/CAF4 family.</text>
</comment>
<dbReference type="HOGENOM" id="CLU_000288_103_3_1"/>
<protein>
    <recommendedName>
        <fullName evidence="5">Mitochondrial division protein 1</fullName>
    </recommendedName>
</protein>
<feature type="repeat" description="WD" evidence="7">
    <location>
        <begin position="216"/>
        <end position="246"/>
    </location>
</feature>
<keyword evidence="3" id="KW-0677">Repeat</keyword>
<dbReference type="OrthoDB" id="190105at2759"/>
<dbReference type="CDD" id="cd00200">
    <property type="entry name" value="WD40"/>
    <property type="match status" value="1"/>
</dbReference>
<feature type="repeat" description="WD" evidence="7">
    <location>
        <begin position="257"/>
        <end position="296"/>
    </location>
</feature>
<dbReference type="RefSeq" id="XP_013318390.1">
    <property type="nucleotide sequence ID" value="XM_013462936.1"/>
</dbReference>
<dbReference type="InterPro" id="IPR020472">
    <property type="entry name" value="WD40_PAC1"/>
</dbReference>
<evidence type="ECO:0000256" key="2">
    <source>
        <dbReference type="ARBA" id="ARBA00022574"/>
    </source>
</evidence>
<evidence type="ECO:0000313" key="8">
    <source>
        <dbReference type="EMBL" id="KIW57805.1"/>
    </source>
</evidence>
<dbReference type="PANTHER" id="PTHR22847">
    <property type="entry name" value="WD40 REPEAT PROTEIN"/>
    <property type="match status" value="1"/>
</dbReference>
<feature type="repeat" description="WD" evidence="7">
    <location>
        <begin position="136"/>
        <end position="175"/>
    </location>
</feature>
<dbReference type="EMBL" id="KN847318">
    <property type="protein sequence ID" value="KIW57805.1"/>
    <property type="molecule type" value="Genomic_DNA"/>
</dbReference>
<sequence>MDKPLADTSHAPTRNKLSRTAVVIKVCLSPTHIIVSLDDATIRVFSATGEPRGVLQGHDKNTWSLALQDDMLLSGEIGGDIRCWDLDTGRLERSMTGHTKTVRCLGFVDSGTAISASSDTTLKIWDLGSGACKTTFSGHTSTIRALVFTEELAISGDGDGTCLVWSLPQHRRLATLTGHSAAICSIAFDGQRIFTGSADQDVRVWDTTTETCVFVMKGHTSLVTHVQIHDNLLVTSGADGRIVVWSREDYGLLHIIHQAHEFGVVSLEAENGYVLSGSSDGTVKLWHLESATLVGAVGKKAEAVWMAGFGKGQHENIVVALKEDDAFLDVWPFSP</sequence>
<dbReference type="STRING" id="348802.A0A0D2ESU0"/>
<evidence type="ECO:0000256" key="7">
    <source>
        <dbReference type="PROSITE-ProRule" id="PRU00221"/>
    </source>
</evidence>
<evidence type="ECO:0000256" key="6">
    <source>
        <dbReference type="ARBA" id="ARBA00043913"/>
    </source>
</evidence>
<dbReference type="PROSITE" id="PS50082">
    <property type="entry name" value="WD_REPEATS_2"/>
    <property type="match status" value="6"/>
</dbReference>
<dbReference type="Pfam" id="PF00400">
    <property type="entry name" value="WD40"/>
    <property type="match status" value="5"/>
</dbReference>
<dbReference type="InterPro" id="IPR019775">
    <property type="entry name" value="WD40_repeat_CS"/>
</dbReference>
<name>A0A0D2ESU0_9EURO</name>
<dbReference type="PROSITE" id="PS50294">
    <property type="entry name" value="WD_REPEATS_REGION"/>
    <property type="match status" value="4"/>
</dbReference>
<evidence type="ECO:0000256" key="4">
    <source>
        <dbReference type="ARBA" id="ARBA00038415"/>
    </source>
</evidence>
<dbReference type="PROSITE" id="PS00678">
    <property type="entry name" value="WD_REPEATS_1"/>
    <property type="match status" value="2"/>
</dbReference>
<feature type="repeat" description="WD" evidence="7">
    <location>
        <begin position="55"/>
        <end position="94"/>
    </location>
</feature>
<dbReference type="PANTHER" id="PTHR22847:SF637">
    <property type="entry name" value="WD REPEAT DOMAIN 5B"/>
    <property type="match status" value="1"/>
</dbReference>
<dbReference type="PRINTS" id="PR00320">
    <property type="entry name" value="GPROTEINBRPT"/>
</dbReference>
<dbReference type="SUPFAM" id="SSF50978">
    <property type="entry name" value="WD40 repeat-like"/>
    <property type="match status" value="1"/>
</dbReference>
<dbReference type="InterPro" id="IPR036322">
    <property type="entry name" value="WD40_repeat_dom_sf"/>
</dbReference>
<dbReference type="GO" id="GO:1990234">
    <property type="term" value="C:transferase complex"/>
    <property type="evidence" value="ECO:0007669"/>
    <property type="project" value="UniProtKB-ARBA"/>
</dbReference>
<dbReference type="GO" id="GO:0005741">
    <property type="term" value="C:mitochondrial outer membrane"/>
    <property type="evidence" value="ECO:0007669"/>
    <property type="project" value="UniProtKB-SubCell"/>
</dbReference>
<proteinExistence type="inferred from homology"/>
<keyword evidence="9" id="KW-1185">Reference proteome</keyword>
<comment type="subcellular location">
    <subcellularLocation>
        <location evidence="1">Mitochondrion outer membrane</location>
        <topology evidence="1">Peripheral membrane protein</topology>
        <orientation evidence="1">Cytoplasmic side</orientation>
    </subcellularLocation>
</comment>
<evidence type="ECO:0000313" key="9">
    <source>
        <dbReference type="Proteomes" id="UP000054342"/>
    </source>
</evidence>
<dbReference type="AlphaFoldDB" id="A0A0D2ESU0"/>
<gene>
    <name evidence="8" type="ORF">PV05_02364</name>
</gene>
<dbReference type="Gene3D" id="2.130.10.10">
    <property type="entry name" value="YVTN repeat-like/Quinoprotein amine dehydrogenase"/>
    <property type="match status" value="1"/>
</dbReference>
<dbReference type="InterPro" id="IPR015943">
    <property type="entry name" value="WD40/YVTN_repeat-like_dom_sf"/>
</dbReference>
<evidence type="ECO:0000256" key="5">
    <source>
        <dbReference type="ARBA" id="ARBA00039789"/>
    </source>
</evidence>
<evidence type="ECO:0000256" key="1">
    <source>
        <dbReference type="ARBA" id="ARBA00004570"/>
    </source>
</evidence>
<evidence type="ECO:0000256" key="3">
    <source>
        <dbReference type="ARBA" id="ARBA00022737"/>
    </source>
</evidence>
<dbReference type="Proteomes" id="UP000054342">
    <property type="component" value="Unassembled WGS sequence"/>
</dbReference>
<reference evidence="8 9" key="1">
    <citation type="submission" date="2015-01" db="EMBL/GenBank/DDBJ databases">
        <title>The Genome Sequence of Exophiala xenobiotica CBS118157.</title>
        <authorList>
            <consortium name="The Broad Institute Genomics Platform"/>
            <person name="Cuomo C."/>
            <person name="de Hoog S."/>
            <person name="Gorbushina A."/>
            <person name="Stielow B."/>
            <person name="Teixiera M."/>
            <person name="Abouelleil A."/>
            <person name="Chapman S.B."/>
            <person name="Priest M."/>
            <person name="Young S.K."/>
            <person name="Wortman J."/>
            <person name="Nusbaum C."/>
            <person name="Birren B."/>
        </authorList>
    </citation>
    <scope>NUCLEOTIDE SEQUENCE [LARGE SCALE GENOMIC DNA]</scope>
    <source>
        <strain evidence="8 9">CBS 118157</strain>
    </source>
</reference>
<dbReference type="InterPro" id="IPR001680">
    <property type="entry name" value="WD40_rpt"/>
</dbReference>
<comment type="function">
    <text evidence="6">Involved in mitochondrial fission. Acts as an adapter protein required to form mitochondrial fission complexes. Formation of these complexes is required to promote constriction and fission of the mitochondrial compartment at a late step in mitochondrial division.</text>
</comment>
<organism evidence="8 9">
    <name type="scientific">Exophiala xenobiotica</name>
    <dbReference type="NCBI Taxonomy" id="348802"/>
    <lineage>
        <taxon>Eukaryota</taxon>
        <taxon>Fungi</taxon>
        <taxon>Dikarya</taxon>
        <taxon>Ascomycota</taxon>
        <taxon>Pezizomycotina</taxon>
        <taxon>Eurotiomycetes</taxon>
        <taxon>Chaetothyriomycetidae</taxon>
        <taxon>Chaetothyriales</taxon>
        <taxon>Herpotrichiellaceae</taxon>
        <taxon>Exophiala</taxon>
    </lineage>
</organism>